<dbReference type="InterPro" id="IPR004007">
    <property type="entry name" value="DhaL_dom"/>
</dbReference>
<keyword evidence="1" id="KW-0808">Transferase</keyword>
<dbReference type="AlphaFoldDB" id="A0A6M1RN98"/>
<dbReference type="Gene3D" id="1.25.40.340">
    <property type="match status" value="1"/>
</dbReference>
<dbReference type="SUPFAM" id="SSF101473">
    <property type="entry name" value="DhaL-like"/>
    <property type="match status" value="1"/>
</dbReference>
<dbReference type="RefSeq" id="WP_163899875.1">
    <property type="nucleotide sequence ID" value="NZ_CP048427.1"/>
</dbReference>
<name>A0A6M1RN98_9HYPH</name>
<keyword evidence="5" id="KW-1185">Reference proteome</keyword>
<feature type="domain" description="DhaL" evidence="3">
    <location>
        <begin position="9"/>
        <end position="206"/>
    </location>
</feature>
<dbReference type="Proteomes" id="UP000477849">
    <property type="component" value="Unassembled WGS sequence"/>
</dbReference>
<accession>A0A6M1RN98</accession>
<evidence type="ECO:0000256" key="2">
    <source>
        <dbReference type="ARBA" id="ARBA00022777"/>
    </source>
</evidence>
<dbReference type="Pfam" id="PF02734">
    <property type="entry name" value="Dak2"/>
    <property type="match status" value="1"/>
</dbReference>
<dbReference type="InterPro" id="IPR036117">
    <property type="entry name" value="DhaL_dom_sf"/>
</dbReference>
<sequence>MTAPTITTVSLLEAFSEIAAAMTENRSILSRVDRINGDGDHGETMARVFCGVETHLATLEPSDSTPSELFDIVAESLMTFDAASARLYASAFRRAGTATMRKKALTATDFAKAFKEMAAGIAAHGKAGTETKNIADIWQVAAAAYAEAAANNNDPAVCLAAALEAAEDGVETDAVMHGADATFINGRRPPDAGALSALLMIRALRDSFR</sequence>
<dbReference type="GO" id="GO:0019563">
    <property type="term" value="P:glycerol catabolic process"/>
    <property type="evidence" value="ECO:0007669"/>
    <property type="project" value="TreeGrafter"/>
</dbReference>
<reference evidence="4 5" key="1">
    <citation type="submission" date="2020-02" db="EMBL/GenBank/DDBJ databases">
        <title>Genome sequence of the type strain CCBAU10050 of Rhizobium daejeonense.</title>
        <authorList>
            <person name="Gao J."/>
            <person name="Sun J."/>
        </authorList>
    </citation>
    <scope>NUCLEOTIDE SEQUENCE [LARGE SCALE GENOMIC DNA]</scope>
    <source>
        <strain evidence="4 5">CCBAU10050</strain>
    </source>
</reference>
<dbReference type="GO" id="GO:0004371">
    <property type="term" value="F:glycerone kinase activity"/>
    <property type="evidence" value="ECO:0007669"/>
    <property type="project" value="InterPro"/>
</dbReference>
<dbReference type="PANTHER" id="PTHR28629">
    <property type="entry name" value="TRIOKINASE/FMN CYCLASE"/>
    <property type="match status" value="1"/>
</dbReference>
<gene>
    <name evidence="4" type="ORF">G6N76_03630</name>
</gene>
<dbReference type="InterPro" id="IPR050861">
    <property type="entry name" value="Dihydroxyacetone_Kinase"/>
</dbReference>
<dbReference type="SMART" id="SM01120">
    <property type="entry name" value="Dak2"/>
    <property type="match status" value="1"/>
</dbReference>
<evidence type="ECO:0000256" key="1">
    <source>
        <dbReference type="ARBA" id="ARBA00022679"/>
    </source>
</evidence>
<comment type="caution">
    <text evidence="4">The sequence shown here is derived from an EMBL/GenBank/DDBJ whole genome shotgun (WGS) entry which is preliminary data.</text>
</comment>
<dbReference type="PROSITE" id="PS51480">
    <property type="entry name" value="DHAL"/>
    <property type="match status" value="1"/>
</dbReference>
<organism evidence="4 5">
    <name type="scientific">Rhizobium daejeonense</name>
    <dbReference type="NCBI Taxonomy" id="240521"/>
    <lineage>
        <taxon>Bacteria</taxon>
        <taxon>Pseudomonadati</taxon>
        <taxon>Pseudomonadota</taxon>
        <taxon>Alphaproteobacteria</taxon>
        <taxon>Hyphomicrobiales</taxon>
        <taxon>Rhizobiaceae</taxon>
        <taxon>Rhizobium/Agrobacterium group</taxon>
        <taxon>Rhizobium</taxon>
    </lineage>
</organism>
<evidence type="ECO:0000259" key="3">
    <source>
        <dbReference type="PROSITE" id="PS51480"/>
    </source>
</evidence>
<dbReference type="PANTHER" id="PTHR28629:SF4">
    <property type="entry name" value="TRIOKINASE_FMN CYCLASE"/>
    <property type="match status" value="1"/>
</dbReference>
<evidence type="ECO:0000313" key="4">
    <source>
        <dbReference type="EMBL" id="NGO62752.1"/>
    </source>
</evidence>
<evidence type="ECO:0000313" key="5">
    <source>
        <dbReference type="Proteomes" id="UP000477849"/>
    </source>
</evidence>
<protein>
    <submittedName>
        <fullName evidence="4">DAK2 domain-containing protein</fullName>
    </submittedName>
</protein>
<proteinExistence type="predicted"/>
<dbReference type="GO" id="GO:0005829">
    <property type="term" value="C:cytosol"/>
    <property type="evidence" value="ECO:0007669"/>
    <property type="project" value="TreeGrafter"/>
</dbReference>
<keyword evidence="2" id="KW-0418">Kinase</keyword>
<dbReference type="EMBL" id="JAAKZH010000001">
    <property type="protein sequence ID" value="NGO62752.1"/>
    <property type="molecule type" value="Genomic_DNA"/>
</dbReference>